<evidence type="ECO:0000256" key="10">
    <source>
        <dbReference type="RuleBase" id="RU363054"/>
    </source>
</evidence>
<evidence type="ECO:0000313" key="14">
    <source>
        <dbReference type="Proteomes" id="UP000289954"/>
    </source>
</evidence>
<evidence type="ECO:0000256" key="5">
    <source>
        <dbReference type="ARBA" id="ARBA00022592"/>
    </source>
</evidence>
<organism evidence="13 14">
    <name type="scientific">Cellulomonas biazotea</name>
    <dbReference type="NCBI Taxonomy" id="1709"/>
    <lineage>
        <taxon>Bacteria</taxon>
        <taxon>Bacillati</taxon>
        <taxon>Actinomycetota</taxon>
        <taxon>Actinomycetes</taxon>
        <taxon>Micrococcales</taxon>
        <taxon>Cellulomonadaceae</taxon>
        <taxon>Cellulomonas</taxon>
    </lineage>
</organism>
<dbReference type="GO" id="GO:0005315">
    <property type="term" value="F:phosphate transmembrane transporter activity"/>
    <property type="evidence" value="ECO:0007669"/>
    <property type="project" value="InterPro"/>
</dbReference>
<evidence type="ECO:0000256" key="8">
    <source>
        <dbReference type="ARBA" id="ARBA00023136"/>
    </source>
</evidence>
<evidence type="ECO:0000256" key="4">
    <source>
        <dbReference type="ARBA" id="ARBA00022475"/>
    </source>
</evidence>
<feature type="transmembrane region" description="Helical" evidence="9">
    <location>
        <begin position="101"/>
        <end position="127"/>
    </location>
</feature>
<keyword evidence="4 10" id="KW-1003">Cell membrane</keyword>
<keyword evidence="5 10" id="KW-0592">Phosphate transport</keyword>
<feature type="transmembrane region" description="Helical" evidence="9">
    <location>
        <begin position="242"/>
        <end position="260"/>
    </location>
</feature>
<protein>
    <recommendedName>
        <fullName evidence="10">Phosphate transport system permease protein</fullName>
    </recommendedName>
</protein>
<evidence type="ECO:0000256" key="1">
    <source>
        <dbReference type="ARBA" id="ARBA00004651"/>
    </source>
</evidence>
<feature type="transmembrane region" description="Helical" evidence="9">
    <location>
        <begin position="169"/>
        <end position="187"/>
    </location>
</feature>
<keyword evidence="14" id="KW-1185">Reference proteome</keyword>
<evidence type="ECO:0000313" key="13">
    <source>
        <dbReference type="EMBL" id="GCE77305.1"/>
    </source>
</evidence>
<dbReference type="SUPFAM" id="SSF161098">
    <property type="entry name" value="MetI-like"/>
    <property type="match status" value="1"/>
</dbReference>
<dbReference type="InterPro" id="IPR000515">
    <property type="entry name" value="MetI-like"/>
</dbReference>
<dbReference type="EMBL" id="BIMR01000195">
    <property type="protein sequence ID" value="GCE77305.1"/>
    <property type="molecule type" value="Genomic_DNA"/>
</dbReference>
<dbReference type="InterPro" id="IPR051124">
    <property type="entry name" value="Phosphate_Transport_Permease"/>
</dbReference>
<dbReference type="InterPro" id="IPR035906">
    <property type="entry name" value="MetI-like_sf"/>
</dbReference>
<evidence type="ECO:0000256" key="9">
    <source>
        <dbReference type="RuleBase" id="RU363032"/>
    </source>
</evidence>
<evidence type="ECO:0000256" key="6">
    <source>
        <dbReference type="ARBA" id="ARBA00022692"/>
    </source>
</evidence>
<feature type="region of interest" description="Disordered" evidence="11">
    <location>
        <begin position="1"/>
        <end position="37"/>
    </location>
</feature>
<evidence type="ECO:0000256" key="7">
    <source>
        <dbReference type="ARBA" id="ARBA00022989"/>
    </source>
</evidence>
<dbReference type="Pfam" id="PF00528">
    <property type="entry name" value="BPD_transp_1"/>
    <property type="match status" value="1"/>
</dbReference>
<proteinExistence type="inferred from homology"/>
<feature type="domain" description="ABC transmembrane type-1" evidence="12">
    <location>
        <begin position="102"/>
        <end position="329"/>
    </location>
</feature>
<evidence type="ECO:0000259" key="12">
    <source>
        <dbReference type="PROSITE" id="PS50928"/>
    </source>
</evidence>
<feature type="transmembrane region" description="Helical" evidence="9">
    <location>
        <begin position="306"/>
        <end position="329"/>
    </location>
</feature>
<dbReference type="PANTHER" id="PTHR30425">
    <property type="entry name" value="PHOSPHATE TRANSPORT SYSTEM PERMEASE PROTEIN PST"/>
    <property type="match status" value="1"/>
</dbReference>
<accession>A0A402DT75</accession>
<dbReference type="GO" id="GO:0005886">
    <property type="term" value="C:plasma membrane"/>
    <property type="evidence" value="ECO:0007669"/>
    <property type="project" value="UniProtKB-SubCell"/>
</dbReference>
<keyword evidence="8 9" id="KW-0472">Membrane</keyword>
<gene>
    <name evidence="13" type="primary">pstC</name>
    <name evidence="13" type="ORF">CBZ_23610</name>
</gene>
<keyword evidence="3 9" id="KW-0813">Transport</keyword>
<dbReference type="Gene3D" id="1.10.3720.10">
    <property type="entry name" value="MetI-like"/>
    <property type="match status" value="1"/>
</dbReference>
<dbReference type="PANTHER" id="PTHR30425:SF1">
    <property type="entry name" value="PHOSPHATE TRANSPORT SYSTEM PERMEASE PROTEIN PSTC"/>
    <property type="match status" value="1"/>
</dbReference>
<comment type="subcellular location">
    <subcellularLocation>
        <location evidence="1 9">Cell membrane</location>
        <topology evidence="1 9">Multi-pass membrane protein</topology>
    </subcellularLocation>
</comment>
<dbReference type="OrthoDB" id="9785113at2"/>
<keyword evidence="7 9" id="KW-1133">Transmembrane helix</keyword>
<comment type="caution">
    <text evidence="13">The sequence shown here is derived from an EMBL/GenBank/DDBJ whole genome shotgun (WGS) entry which is preliminary data.</text>
</comment>
<dbReference type="GO" id="GO:0006817">
    <property type="term" value="P:phosphate ion transport"/>
    <property type="evidence" value="ECO:0007669"/>
    <property type="project" value="UniProtKB-KW"/>
</dbReference>
<reference evidence="13 14" key="1">
    <citation type="submission" date="2019-01" db="EMBL/GenBank/DDBJ databases">
        <title>Draft genome sequence of Cellulomonas takizawaensis strain TKZ-21.</title>
        <authorList>
            <person name="Yamamura H."/>
            <person name="Hayashi T."/>
            <person name="Hamada M."/>
            <person name="Serisawa Y."/>
            <person name="Matsuyama K."/>
            <person name="Nakagawa Y."/>
            <person name="Otoguro M."/>
            <person name="Yanagida F."/>
            <person name="Hayakawa M."/>
        </authorList>
    </citation>
    <scope>NUCLEOTIDE SEQUENCE [LARGE SCALE GENOMIC DNA]</scope>
    <source>
        <strain evidence="13 14">NBRC12680</strain>
    </source>
</reference>
<dbReference type="PROSITE" id="PS50928">
    <property type="entry name" value="ABC_TM1"/>
    <property type="match status" value="1"/>
</dbReference>
<dbReference type="InterPro" id="IPR011864">
    <property type="entry name" value="Phosphate_PstC"/>
</dbReference>
<keyword evidence="6 9" id="KW-0812">Transmembrane</keyword>
<dbReference type="AlphaFoldDB" id="A0A402DT75"/>
<feature type="transmembrane region" description="Helical" evidence="9">
    <location>
        <begin position="46"/>
        <end position="68"/>
    </location>
</feature>
<feature type="compositionally biased region" description="Low complexity" evidence="11">
    <location>
        <begin position="22"/>
        <end position="32"/>
    </location>
</feature>
<dbReference type="RefSeq" id="WP_130781909.1">
    <property type="nucleotide sequence ID" value="NZ_BIMR01000195.1"/>
</dbReference>
<feature type="transmembrane region" description="Helical" evidence="9">
    <location>
        <begin position="139"/>
        <end position="163"/>
    </location>
</feature>
<name>A0A402DT75_9CELL</name>
<dbReference type="Proteomes" id="UP000289954">
    <property type="component" value="Unassembled WGS sequence"/>
</dbReference>
<sequence>MTSTTSPPTAGGRRTEGDGRPSPRSPLTPRRSAGSGERGASRLFRWAATGSGALILLVLAAVAVFLVLRAWPALTTPAAELTEKISWLHGADSLLEFVGPLVFGTVLAAALALVIATPVALGIALFISHYAPRRLAAGLGYLVDLLAAIPSVVYGLWGALVLAPAVQPVWAWLNTYLGWIPLFGGDVSPTARVLLTVGLVLAVMLLPIITAVTREVFLQTPRLHEEAALALGATRWEMIRTAVLPFARSGIISAAMLGLGRALGETMAVLMILSPGFLYSFALVVAGQQQTIAANIAAQFPEANPLGVSTLIATGLALFVITLLVNMAARAIVARRKDFSGAN</sequence>
<evidence type="ECO:0000256" key="11">
    <source>
        <dbReference type="SAM" id="MobiDB-lite"/>
    </source>
</evidence>
<evidence type="ECO:0000256" key="2">
    <source>
        <dbReference type="ARBA" id="ARBA00007069"/>
    </source>
</evidence>
<feature type="transmembrane region" description="Helical" evidence="9">
    <location>
        <begin position="194"/>
        <end position="213"/>
    </location>
</feature>
<dbReference type="CDD" id="cd06261">
    <property type="entry name" value="TM_PBP2"/>
    <property type="match status" value="1"/>
</dbReference>
<evidence type="ECO:0000256" key="3">
    <source>
        <dbReference type="ARBA" id="ARBA00022448"/>
    </source>
</evidence>
<comment type="similarity">
    <text evidence="2 10">Belongs to the binding-protein-dependent transport system permease family. CysTW subfamily.</text>
</comment>
<feature type="transmembrane region" description="Helical" evidence="9">
    <location>
        <begin position="267"/>
        <end position="286"/>
    </location>
</feature>
<comment type="function">
    <text evidence="10">Part of the binding-protein-dependent transport system for phosphate; probably responsible for the translocation of the substrate across the membrane.</text>
</comment>
<dbReference type="NCBIfam" id="TIGR02138">
    <property type="entry name" value="phosphate_pstC"/>
    <property type="match status" value="1"/>
</dbReference>